<proteinExistence type="predicted"/>
<dbReference type="GO" id="GO:0016579">
    <property type="term" value="P:protein deubiquitination"/>
    <property type="evidence" value="ECO:0007669"/>
    <property type="project" value="InterPro"/>
</dbReference>
<evidence type="ECO:0000313" key="2">
    <source>
        <dbReference type="EMBL" id="KAB8079422.1"/>
    </source>
</evidence>
<evidence type="ECO:0000259" key="1">
    <source>
        <dbReference type="PROSITE" id="PS50235"/>
    </source>
</evidence>
<gene>
    <name evidence="2" type="ORF">BDV29DRAFT_151713</name>
</gene>
<dbReference type="FunFam" id="3.90.70.10:FF:000127">
    <property type="entry name" value="Ubiquitin C-terminal hydrolase Ubp8"/>
    <property type="match status" value="1"/>
</dbReference>
<dbReference type="Pfam" id="PF00443">
    <property type="entry name" value="UCH"/>
    <property type="match status" value="1"/>
</dbReference>
<dbReference type="OrthoDB" id="289038at2759"/>
<keyword evidence="2" id="KW-0378">Hydrolase</keyword>
<dbReference type="InterPro" id="IPR050164">
    <property type="entry name" value="Peptidase_C19"/>
</dbReference>
<dbReference type="SUPFAM" id="SSF57850">
    <property type="entry name" value="RING/U-box"/>
    <property type="match status" value="1"/>
</dbReference>
<dbReference type="CDD" id="cd02660">
    <property type="entry name" value="Peptidase_C19D"/>
    <property type="match status" value="1"/>
</dbReference>
<dbReference type="PANTHER" id="PTHR24006:SF937">
    <property type="entry name" value="UBIQUITIN CARBOXYL-TERMINAL HYDROLASE"/>
    <property type="match status" value="1"/>
</dbReference>
<dbReference type="GO" id="GO:0005829">
    <property type="term" value="C:cytosol"/>
    <property type="evidence" value="ECO:0007669"/>
    <property type="project" value="TreeGrafter"/>
</dbReference>
<accession>A0A5N5XIX7</accession>
<dbReference type="InterPro" id="IPR028889">
    <property type="entry name" value="USP"/>
</dbReference>
<dbReference type="PROSITE" id="PS00972">
    <property type="entry name" value="USP_1"/>
    <property type="match status" value="1"/>
</dbReference>
<organism evidence="2 3">
    <name type="scientific">Aspergillus leporis</name>
    <dbReference type="NCBI Taxonomy" id="41062"/>
    <lineage>
        <taxon>Eukaryota</taxon>
        <taxon>Fungi</taxon>
        <taxon>Dikarya</taxon>
        <taxon>Ascomycota</taxon>
        <taxon>Pezizomycotina</taxon>
        <taxon>Eurotiomycetes</taxon>
        <taxon>Eurotiomycetidae</taxon>
        <taxon>Eurotiales</taxon>
        <taxon>Aspergillaceae</taxon>
        <taxon>Aspergillus</taxon>
        <taxon>Aspergillus subgen. Circumdati</taxon>
    </lineage>
</organism>
<dbReference type="Gene3D" id="3.30.40.10">
    <property type="entry name" value="Zinc/RING finger domain, C3HC4 (zinc finger)"/>
    <property type="match status" value="1"/>
</dbReference>
<dbReference type="InterPro" id="IPR001394">
    <property type="entry name" value="Peptidase_C19_UCH"/>
</dbReference>
<dbReference type="Proteomes" id="UP000326565">
    <property type="component" value="Unassembled WGS sequence"/>
</dbReference>
<dbReference type="InterPro" id="IPR013083">
    <property type="entry name" value="Znf_RING/FYVE/PHD"/>
</dbReference>
<dbReference type="Gene3D" id="3.90.70.10">
    <property type="entry name" value="Cysteine proteinases"/>
    <property type="match status" value="1"/>
</dbReference>
<dbReference type="InterPro" id="IPR018200">
    <property type="entry name" value="USP_CS"/>
</dbReference>
<dbReference type="SUPFAM" id="SSF54001">
    <property type="entry name" value="Cysteine proteinases"/>
    <property type="match status" value="1"/>
</dbReference>
<name>A0A5N5XIX7_9EURO</name>
<sequence>MASVACVSLLSEAEFGCEHLATQLSQDGGAGDQFKTSFIKTHNSLSNRARSGDLPTTQNGLRTISFLKPRYMCLTCSDAFVNGDREAHTEKTGHQFYMESRCRTLFCQGCGDFVYDYGLERLRSSTPESTLKRLNTILLEFSPKAKTYLVTQKRRFSESSTDELYVRSNANKRPCAKQGVRGLFNLGQTCYLNVILQTLLHDPILNTYFLGNGHQSHDCTTSDCIGCAVAEAFAEFNSSEKAEGFAALSLLLASWRASSTLAGYQQQDAHEYYQFLVDKLHTSSDGHHENHEKGCPCFFHRTFYGKLRSSVTCDKCGNVTRTEDPMVDLSLDVQVQAKKRAMGGAGASSTPTLSGCLESFTSPEKLLAGVYNCSGCGGSAQKATKQLRIKKLPAILCMQLKRYEHTFSVSEKLEGKIDFPLSINMLPYTTNPKPGLDKSKYVYDLSSAVVHKGKLDAGHYYVYCRQGNEWILFNDDQVTPVTEAEVLNADAYLLFYSLRSLATSSSQ</sequence>
<dbReference type="InterPro" id="IPR038765">
    <property type="entry name" value="Papain-like_cys_pep_sf"/>
</dbReference>
<dbReference type="EMBL" id="ML732150">
    <property type="protein sequence ID" value="KAB8079422.1"/>
    <property type="molecule type" value="Genomic_DNA"/>
</dbReference>
<keyword evidence="3" id="KW-1185">Reference proteome</keyword>
<feature type="domain" description="USP" evidence="1">
    <location>
        <begin position="181"/>
        <end position="499"/>
    </location>
</feature>
<reference evidence="2 3" key="1">
    <citation type="submission" date="2019-04" db="EMBL/GenBank/DDBJ databases">
        <title>Friends and foes A comparative genomics study of 23 Aspergillus species from section Flavi.</title>
        <authorList>
            <consortium name="DOE Joint Genome Institute"/>
            <person name="Kjaerbolling I."/>
            <person name="Vesth T."/>
            <person name="Frisvad J.C."/>
            <person name="Nybo J.L."/>
            <person name="Theobald S."/>
            <person name="Kildgaard S."/>
            <person name="Isbrandt T."/>
            <person name="Kuo A."/>
            <person name="Sato A."/>
            <person name="Lyhne E.K."/>
            <person name="Kogle M.E."/>
            <person name="Wiebenga A."/>
            <person name="Kun R.S."/>
            <person name="Lubbers R.J."/>
            <person name="Makela M.R."/>
            <person name="Barry K."/>
            <person name="Chovatia M."/>
            <person name="Clum A."/>
            <person name="Daum C."/>
            <person name="Haridas S."/>
            <person name="He G."/>
            <person name="LaButti K."/>
            <person name="Lipzen A."/>
            <person name="Mondo S."/>
            <person name="Riley R."/>
            <person name="Salamov A."/>
            <person name="Simmons B.A."/>
            <person name="Magnuson J.K."/>
            <person name="Henrissat B."/>
            <person name="Mortensen U.H."/>
            <person name="Larsen T.O."/>
            <person name="Devries R.P."/>
            <person name="Grigoriev I.V."/>
            <person name="Machida M."/>
            <person name="Baker S.E."/>
            <person name="Andersen M.R."/>
        </authorList>
    </citation>
    <scope>NUCLEOTIDE SEQUENCE [LARGE SCALE GENOMIC DNA]</scope>
    <source>
        <strain evidence="2 3">CBS 151.66</strain>
    </source>
</reference>
<protein>
    <submittedName>
        <fullName evidence="2">Ubiquitin carboxyl-terminal hydrolase</fullName>
    </submittedName>
</protein>
<dbReference type="PANTHER" id="PTHR24006">
    <property type="entry name" value="UBIQUITIN CARBOXYL-TERMINAL HYDROLASE"/>
    <property type="match status" value="1"/>
</dbReference>
<dbReference type="PROSITE" id="PS50235">
    <property type="entry name" value="USP_3"/>
    <property type="match status" value="1"/>
</dbReference>
<dbReference type="GO" id="GO:0005634">
    <property type="term" value="C:nucleus"/>
    <property type="evidence" value="ECO:0007669"/>
    <property type="project" value="TreeGrafter"/>
</dbReference>
<dbReference type="GO" id="GO:0004843">
    <property type="term" value="F:cysteine-type deubiquitinase activity"/>
    <property type="evidence" value="ECO:0007669"/>
    <property type="project" value="InterPro"/>
</dbReference>
<dbReference type="AlphaFoldDB" id="A0A5N5XIX7"/>
<evidence type="ECO:0000313" key="3">
    <source>
        <dbReference type="Proteomes" id="UP000326565"/>
    </source>
</evidence>